<keyword evidence="1" id="KW-0489">Methyltransferase</keyword>
<reference evidence="1 2" key="1">
    <citation type="journal article" date="2012" name="ISME J.">
        <title>Nitrification expanded: discovery, physiology and genomics of a nitrite-oxidizing bacterium from the phylum Chloroflexi.</title>
        <authorList>
            <person name="Sorokin D.Y."/>
            <person name="Lucker S."/>
            <person name="Vejmelkova D."/>
            <person name="Kostrikina N.A."/>
            <person name="Kleerebezem R."/>
            <person name="Rijpstra W.I."/>
            <person name="Damste J.S."/>
            <person name="Le Paslier D."/>
            <person name="Muyzer G."/>
            <person name="Wagner M."/>
            <person name="van Loosdrecht M.C."/>
            <person name="Daims H."/>
        </authorList>
    </citation>
    <scope>NUCLEOTIDE SEQUENCE [LARGE SCALE GENOMIC DNA]</scope>
    <source>
        <strain evidence="2">none</strain>
    </source>
</reference>
<dbReference type="Proteomes" id="UP000004221">
    <property type="component" value="Unassembled WGS sequence"/>
</dbReference>
<name>I4EKM5_9BACT</name>
<dbReference type="GO" id="GO:0032259">
    <property type="term" value="P:methylation"/>
    <property type="evidence" value="ECO:0007669"/>
    <property type="project" value="UniProtKB-KW"/>
</dbReference>
<dbReference type="EMBL" id="CAGS01000413">
    <property type="protein sequence ID" value="CCF85237.1"/>
    <property type="molecule type" value="Genomic_DNA"/>
</dbReference>
<evidence type="ECO:0000313" key="2">
    <source>
        <dbReference type="Proteomes" id="UP000004221"/>
    </source>
</evidence>
<keyword evidence="1" id="KW-0808">Transferase</keyword>
<evidence type="ECO:0000313" key="1">
    <source>
        <dbReference type="EMBL" id="CCF85237.1"/>
    </source>
</evidence>
<sequence>MTLLHRTGFAVREIQHEWIGLEWSWGCRLRARERWGSEAAERLLARLHPALTAAFTPLSMAAALAGKAGRIRVTSRRRMA</sequence>
<gene>
    <name evidence="1" type="ORF">NITHO_4700001</name>
</gene>
<dbReference type="GO" id="GO:0008168">
    <property type="term" value="F:methyltransferase activity"/>
    <property type="evidence" value="ECO:0007669"/>
    <property type="project" value="UniProtKB-KW"/>
</dbReference>
<comment type="caution">
    <text evidence="1">The sequence shown here is derived from an EMBL/GenBank/DDBJ whole genome shotgun (WGS) entry which is preliminary data.</text>
</comment>
<keyword evidence="2" id="KW-1185">Reference proteome</keyword>
<proteinExistence type="predicted"/>
<dbReference type="AlphaFoldDB" id="I4EKM5"/>
<organism evidence="1 2">
    <name type="scientific">Nitrolancea hollandica Lb</name>
    <dbReference type="NCBI Taxonomy" id="1129897"/>
    <lineage>
        <taxon>Bacteria</taxon>
        <taxon>Pseudomonadati</taxon>
        <taxon>Thermomicrobiota</taxon>
        <taxon>Thermomicrobia</taxon>
        <taxon>Sphaerobacterales</taxon>
        <taxon>Sphaerobacterineae</taxon>
        <taxon>Sphaerobacteraceae</taxon>
        <taxon>Nitrolancea</taxon>
    </lineage>
</organism>
<accession>I4EKM5</accession>
<protein>
    <submittedName>
        <fullName evidence="1">Methyltransferase type 11</fullName>
    </submittedName>
</protein>